<gene>
    <name evidence="1" type="ORF">BofuT4_uP027770.1</name>
</gene>
<dbReference type="EMBL" id="FQ790302">
    <property type="protein sequence ID" value="CCD49407.1"/>
    <property type="molecule type" value="Genomic_DNA"/>
</dbReference>
<evidence type="ECO:0000313" key="1">
    <source>
        <dbReference type="EMBL" id="CCD49407.1"/>
    </source>
</evidence>
<dbReference type="AlphaFoldDB" id="G2YA30"/>
<sequence length="34" mass="3879">MPQMQPPCTSEGEESIQNKWSRISGGFAVYQYTK</sequence>
<dbReference type="Proteomes" id="UP000008177">
    <property type="component" value="Unplaced contigs"/>
</dbReference>
<accession>G2YA30</accession>
<organism evidence="1 2">
    <name type="scientific">Botryotinia fuckeliana (strain T4)</name>
    <name type="common">Noble rot fungus</name>
    <name type="synonym">Botrytis cinerea</name>
    <dbReference type="NCBI Taxonomy" id="999810"/>
    <lineage>
        <taxon>Eukaryota</taxon>
        <taxon>Fungi</taxon>
        <taxon>Dikarya</taxon>
        <taxon>Ascomycota</taxon>
        <taxon>Pezizomycotina</taxon>
        <taxon>Leotiomycetes</taxon>
        <taxon>Helotiales</taxon>
        <taxon>Sclerotiniaceae</taxon>
        <taxon>Botrytis</taxon>
    </lineage>
</organism>
<protein>
    <submittedName>
        <fullName evidence="1">Uncharacterized protein</fullName>
    </submittedName>
</protein>
<proteinExistence type="predicted"/>
<evidence type="ECO:0000313" key="2">
    <source>
        <dbReference type="Proteomes" id="UP000008177"/>
    </source>
</evidence>
<dbReference type="HOGENOM" id="CLU_3377000_0_0_1"/>
<name>G2YA30_BOTF4</name>
<reference evidence="2" key="1">
    <citation type="journal article" date="2011" name="PLoS Genet.">
        <title>Genomic analysis of the necrotrophic fungal pathogens Sclerotinia sclerotiorum and Botrytis cinerea.</title>
        <authorList>
            <person name="Amselem J."/>
            <person name="Cuomo C.A."/>
            <person name="van Kan J.A."/>
            <person name="Viaud M."/>
            <person name="Benito E.P."/>
            <person name="Couloux A."/>
            <person name="Coutinho P.M."/>
            <person name="de Vries R.P."/>
            <person name="Dyer P.S."/>
            <person name="Fillinger S."/>
            <person name="Fournier E."/>
            <person name="Gout L."/>
            <person name="Hahn M."/>
            <person name="Kohn L."/>
            <person name="Lapalu N."/>
            <person name="Plummer K.M."/>
            <person name="Pradier J.M."/>
            <person name="Quevillon E."/>
            <person name="Sharon A."/>
            <person name="Simon A."/>
            <person name="ten Have A."/>
            <person name="Tudzynski B."/>
            <person name="Tudzynski P."/>
            <person name="Wincker P."/>
            <person name="Andrew M."/>
            <person name="Anthouard V."/>
            <person name="Beever R.E."/>
            <person name="Beffa R."/>
            <person name="Benoit I."/>
            <person name="Bouzid O."/>
            <person name="Brault B."/>
            <person name="Chen Z."/>
            <person name="Choquer M."/>
            <person name="Collemare J."/>
            <person name="Cotton P."/>
            <person name="Danchin E.G."/>
            <person name="Da Silva C."/>
            <person name="Gautier A."/>
            <person name="Giraud C."/>
            <person name="Giraud T."/>
            <person name="Gonzalez C."/>
            <person name="Grossetete S."/>
            <person name="Guldener U."/>
            <person name="Henrissat B."/>
            <person name="Howlett B.J."/>
            <person name="Kodira C."/>
            <person name="Kretschmer M."/>
            <person name="Lappartient A."/>
            <person name="Leroch M."/>
            <person name="Levis C."/>
            <person name="Mauceli E."/>
            <person name="Neuveglise C."/>
            <person name="Oeser B."/>
            <person name="Pearson M."/>
            <person name="Poulain J."/>
            <person name="Poussereau N."/>
            <person name="Quesneville H."/>
            <person name="Rascle C."/>
            <person name="Schumacher J."/>
            <person name="Segurens B."/>
            <person name="Sexton A."/>
            <person name="Silva E."/>
            <person name="Sirven C."/>
            <person name="Soanes D.M."/>
            <person name="Talbot N.J."/>
            <person name="Templeton M."/>
            <person name="Yandava C."/>
            <person name="Yarden O."/>
            <person name="Zeng Q."/>
            <person name="Rollins J.A."/>
            <person name="Lebrun M.H."/>
            <person name="Dickman M."/>
        </authorList>
    </citation>
    <scope>NUCLEOTIDE SEQUENCE [LARGE SCALE GENOMIC DNA]</scope>
    <source>
        <strain evidence="2">T4</strain>
    </source>
</reference>
<dbReference type="InParanoid" id="G2YA30"/>